<feature type="compositionally biased region" description="Gly residues" evidence="4">
    <location>
        <begin position="1"/>
        <end position="15"/>
    </location>
</feature>
<evidence type="ECO:0000256" key="3">
    <source>
        <dbReference type="ARBA" id="ARBA00023163"/>
    </source>
</evidence>
<reference evidence="6" key="1">
    <citation type="submission" date="2023-08" db="EMBL/GenBank/DDBJ databases">
        <authorList>
            <person name="Messyasz A."/>
            <person name="Mannisto M.K."/>
            <person name="Kerkhof L.J."/>
            <person name="Haggblom M."/>
        </authorList>
    </citation>
    <scope>NUCLEOTIDE SEQUENCE</scope>
    <source>
        <strain evidence="6">M8UP39</strain>
    </source>
</reference>
<dbReference type="PANTHER" id="PTHR46796:SF6">
    <property type="entry name" value="ARAC SUBFAMILY"/>
    <property type="match status" value="1"/>
</dbReference>
<dbReference type="Gene3D" id="1.10.10.60">
    <property type="entry name" value="Homeodomain-like"/>
    <property type="match status" value="2"/>
</dbReference>
<dbReference type="AlphaFoldDB" id="A0AAU7Z024"/>
<accession>A0AAU7Z024</accession>
<dbReference type="PROSITE" id="PS00041">
    <property type="entry name" value="HTH_ARAC_FAMILY_1"/>
    <property type="match status" value="1"/>
</dbReference>
<dbReference type="PANTHER" id="PTHR46796">
    <property type="entry name" value="HTH-TYPE TRANSCRIPTIONAL ACTIVATOR RHAS-RELATED"/>
    <property type="match status" value="1"/>
</dbReference>
<dbReference type="PRINTS" id="PR00032">
    <property type="entry name" value="HTHARAC"/>
</dbReference>
<name>A0AAU7Z024_9BACT</name>
<dbReference type="InterPro" id="IPR018062">
    <property type="entry name" value="HTH_AraC-typ_CS"/>
</dbReference>
<protein>
    <submittedName>
        <fullName evidence="6">AraC family transcriptional regulator</fullName>
    </submittedName>
</protein>
<feature type="region of interest" description="Disordered" evidence="4">
    <location>
        <begin position="1"/>
        <end position="25"/>
    </location>
</feature>
<dbReference type="PROSITE" id="PS01124">
    <property type="entry name" value="HTH_ARAC_FAMILY_2"/>
    <property type="match status" value="1"/>
</dbReference>
<dbReference type="InterPro" id="IPR020449">
    <property type="entry name" value="Tscrpt_reg_AraC-type_HTH"/>
</dbReference>
<evidence type="ECO:0000313" key="6">
    <source>
        <dbReference type="EMBL" id="XCB22177.1"/>
    </source>
</evidence>
<keyword evidence="2" id="KW-0238">DNA-binding</keyword>
<dbReference type="KEGG" id="tgi:RBB81_21785"/>
<dbReference type="EMBL" id="CP132938">
    <property type="protein sequence ID" value="XCB22177.1"/>
    <property type="molecule type" value="Genomic_DNA"/>
</dbReference>
<dbReference type="SUPFAM" id="SSF46689">
    <property type="entry name" value="Homeodomain-like"/>
    <property type="match status" value="2"/>
</dbReference>
<feature type="domain" description="HTH araC/xylS-type" evidence="5">
    <location>
        <begin position="225"/>
        <end position="323"/>
    </location>
</feature>
<evidence type="ECO:0000256" key="1">
    <source>
        <dbReference type="ARBA" id="ARBA00023015"/>
    </source>
</evidence>
<organism evidence="6">
    <name type="scientific">Tunturiibacter gelidiferens</name>
    <dbReference type="NCBI Taxonomy" id="3069689"/>
    <lineage>
        <taxon>Bacteria</taxon>
        <taxon>Pseudomonadati</taxon>
        <taxon>Acidobacteriota</taxon>
        <taxon>Terriglobia</taxon>
        <taxon>Terriglobales</taxon>
        <taxon>Acidobacteriaceae</taxon>
        <taxon>Tunturiibacter</taxon>
    </lineage>
</organism>
<dbReference type="InterPro" id="IPR050204">
    <property type="entry name" value="AraC_XylS_family_regulators"/>
</dbReference>
<evidence type="ECO:0000256" key="2">
    <source>
        <dbReference type="ARBA" id="ARBA00023125"/>
    </source>
</evidence>
<dbReference type="SMART" id="SM00342">
    <property type="entry name" value="HTH_ARAC"/>
    <property type="match status" value="1"/>
</dbReference>
<keyword evidence="1" id="KW-0805">Transcription regulation</keyword>
<dbReference type="InterPro" id="IPR009057">
    <property type="entry name" value="Homeodomain-like_sf"/>
</dbReference>
<dbReference type="RefSeq" id="WP_353072174.1">
    <property type="nucleotide sequence ID" value="NZ_CP132938.1"/>
</dbReference>
<evidence type="ECO:0000256" key="4">
    <source>
        <dbReference type="SAM" id="MobiDB-lite"/>
    </source>
</evidence>
<dbReference type="InterPro" id="IPR018060">
    <property type="entry name" value="HTH_AraC"/>
</dbReference>
<gene>
    <name evidence="6" type="ORF">RBB81_21785</name>
</gene>
<reference evidence="6" key="2">
    <citation type="journal article" date="2024" name="Environ. Microbiol.">
        <title>Genome analysis and description of Tunturibacter gen. nov. expands the diversity of Terriglobia in tundra soils.</title>
        <authorList>
            <person name="Messyasz A."/>
            <person name="Mannisto M.K."/>
            <person name="Kerkhof L.J."/>
            <person name="Haggblom M.M."/>
        </authorList>
    </citation>
    <scope>NUCLEOTIDE SEQUENCE</scope>
    <source>
        <strain evidence="6">M8UP39</strain>
    </source>
</reference>
<dbReference type="Pfam" id="PF12833">
    <property type="entry name" value="HTH_18"/>
    <property type="match status" value="1"/>
</dbReference>
<dbReference type="GO" id="GO:0003700">
    <property type="term" value="F:DNA-binding transcription factor activity"/>
    <property type="evidence" value="ECO:0007669"/>
    <property type="project" value="InterPro"/>
</dbReference>
<proteinExistence type="predicted"/>
<keyword evidence="3" id="KW-0804">Transcription</keyword>
<dbReference type="GO" id="GO:0043565">
    <property type="term" value="F:sequence-specific DNA binding"/>
    <property type="evidence" value="ECO:0007669"/>
    <property type="project" value="InterPro"/>
</dbReference>
<evidence type="ECO:0000259" key="5">
    <source>
        <dbReference type="PROSITE" id="PS01124"/>
    </source>
</evidence>
<sequence length="324" mass="35766">MTGFGGGTGSEGRGNGVLSRLDATPCHDPMRSKRISVLMEGESVPLLPGQPTTNNARSPWTGMMLERHRLGAVAIPEHEHTTFCLHLQSSGPVEMDWHSSGQKGCVRSDVGSLILLAPGTRDSLLWYGPSQRIVASLEPSLLSQAAEQIGIRGPCDFENQWSFQDEQLRLLLTEMEREMNAGWPMGSLYGDILGMSLSIALIKKYGLTSSAPARIKGGLSRPNLRRVQSYIEANLHRDIRLQELAALTDLSVFHFARSFRESSGSTPHQYIVSMRVQKAKTLLLRAEWTIQQVASATGFSDGGRFSKIFRKFTGISPTVWRRTV</sequence>